<evidence type="ECO:0000256" key="2">
    <source>
        <dbReference type="ARBA" id="ARBA00005766"/>
    </source>
</evidence>
<keyword evidence="6" id="KW-0631">Potassium channel</keyword>
<protein>
    <submittedName>
        <fullName evidence="14">Uncharacterized protein</fullName>
    </submittedName>
</protein>
<dbReference type="EMBL" id="GBEZ01015743">
    <property type="protein sequence ID" value="JAC70444.1"/>
    <property type="molecule type" value="Transcribed_RNA"/>
</dbReference>
<evidence type="ECO:0000256" key="1">
    <source>
        <dbReference type="ARBA" id="ARBA00004127"/>
    </source>
</evidence>
<keyword evidence="8 13" id="KW-1133">Transmembrane helix</keyword>
<evidence type="ECO:0000256" key="3">
    <source>
        <dbReference type="ARBA" id="ARBA00022448"/>
    </source>
</evidence>
<dbReference type="GO" id="GO:0016020">
    <property type="term" value="C:membrane"/>
    <property type="evidence" value="ECO:0007669"/>
    <property type="project" value="InterPro"/>
</dbReference>
<dbReference type="PANTHER" id="PTHR12454">
    <property type="entry name" value="TRIMERIC INTRACELLULAR CATION CHANNEL"/>
    <property type="match status" value="1"/>
</dbReference>
<comment type="subcellular location">
    <subcellularLocation>
        <location evidence="1">Endomembrane system</location>
        <topology evidence="1">Multi-pass membrane protein</topology>
    </subcellularLocation>
</comment>
<dbReference type="GO" id="GO:0012505">
    <property type="term" value="C:endomembrane system"/>
    <property type="evidence" value="ECO:0007669"/>
    <property type="project" value="UniProtKB-SubCell"/>
</dbReference>
<dbReference type="InterPro" id="IPR007866">
    <property type="entry name" value="TRIC_channel"/>
</dbReference>
<feature type="transmembrane region" description="Helical" evidence="13">
    <location>
        <begin position="65"/>
        <end position="87"/>
    </location>
</feature>
<keyword evidence="9" id="KW-0406">Ion transport</keyword>
<dbReference type="GO" id="GO:0042802">
    <property type="term" value="F:identical protein binding"/>
    <property type="evidence" value="ECO:0007669"/>
    <property type="project" value="InterPro"/>
</dbReference>
<evidence type="ECO:0000256" key="9">
    <source>
        <dbReference type="ARBA" id="ARBA00023065"/>
    </source>
</evidence>
<evidence type="ECO:0000256" key="11">
    <source>
        <dbReference type="ARBA" id="ARBA00023303"/>
    </source>
</evidence>
<keyword evidence="4" id="KW-0633">Potassium transport</keyword>
<keyword evidence="11" id="KW-0407">Ion channel</keyword>
<evidence type="ECO:0000256" key="7">
    <source>
        <dbReference type="ARBA" id="ARBA00022958"/>
    </source>
</evidence>
<dbReference type="AlphaFoldDB" id="A0A061RI31"/>
<evidence type="ECO:0000256" key="6">
    <source>
        <dbReference type="ARBA" id="ARBA00022826"/>
    </source>
</evidence>
<keyword evidence="5 13" id="KW-0812">Transmembrane</keyword>
<evidence type="ECO:0000256" key="5">
    <source>
        <dbReference type="ARBA" id="ARBA00022692"/>
    </source>
</evidence>
<organism evidence="14">
    <name type="scientific">Tetraselmis sp. GSL018</name>
    <dbReference type="NCBI Taxonomy" id="582737"/>
    <lineage>
        <taxon>Eukaryota</taxon>
        <taxon>Viridiplantae</taxon>
        <taxon>Chlorophyta</taxon>
        <taxon>core chlorophytes</taxon>
        <taxon>Chlorodendrophyceae</taxon>
        <taxon>Chlorodendrales</taxon>
        <taxon>Chlorodendraceae</taxon>
        <taxon>Tetraselmis</taxon>
    </lineage>
</organism>
<feature type="region of interest" description="Disordered" evidence="12">
    <location>
        <begin position="267"/>
        <end position="300"/>
    </location>
</feature>
<gene>
    <name evidence="14" type="ORF">TSPGSL018_4115</name>
</gene>
<dbReference type="Pfam" id="PF05197">
    <property type="entry name" value="TRIC"/>
    <property type="match status" value="1"/>
</dbReference>
<evidence type="ECO:0000313" key="14">
    <source>
        <dbReference type="EMBL" id="JAC70444.1"/>
    </source>
</evidence>
<accession>A0A061RI31</accession>
<comment type="similarity">
    <text evidence="2">Belongs to the TMEM38 family.</text>
</comment>
<sequence>MAASSRVTTDGLFGAPLQSGTVFLNSLADFYDSFKGPHSLILLGHCLWCAYAFRSNSVGLVQRYVLGFWIVFLGSFGGGVVTSLLMQRPDVVPNPAFSDARILPYTLAAWYLVQYTSIGDMFSAVWPLRMLCRFASTFCRASLICQRTDAAAKLFPGVPGAALLLGTLAGTGGKLLTEYILHHLGHLNHPSEVTLPSYALRSGFIGAGTYLVSVYLLPPESQLNTAQGKAVVITVLLLQTLVSTLWGREVDITAPFKATFHAVTGIPEYTGEHPQPPKPQQPPAAQQQRKQKDRAEKKKQ</sequence>
<evidence type="ECO:0000256" key="10">
    <source>
        <dbReference type="ARBA" id="ARBA00023136"/>
    </source>
</evidence>
<name>A0A061RI31_9CHLO</name>
<evidence type="ECO:0000256" key="4">
    <source>
        <dbReference type="ARBA" id="ARBA00022538"/>
    </source>
</evidence>
<feature type="transmembrane region" description="Helical" evidence="13">
    <location>
        <begin position="107"/>
        <end position="128"/>
    </location>
</feature>
<dbReference type="GO" id="GO:0005267">
    <property type="term" value="F:potassium channel activity"/>
    <property type="evidence" value="ECO:0007669"/>
    <property type="project" value="UniProtKB-KW"/>
</dbReference>
<reference evidence="14" key="1">
    <citation type="submission" date="2014-05" db="EMBL/GenBank/DDBJ databases">
        <title>The transcriptome of the halophilic microalga Tetraselmis sp. GSL018 isolated from the Great Salt Lake, Utah.</title>
        <authorList>
            <person name="Jinkerson R.E."/>
            <person name="D'Adamo S."/>
            <person name="Posewitz M.C."/>
        </authorList>
    </citation>
    <scope>NUCLEOTIDE SEQUENCE</scope>
    <source>
        <strain evidence="14">GSL018</strain>
    </source>
</reference>
<evidence type="ECO:0000256" key="8">
    <source>
        <dbReference type="ARBA" id="ARBA00022989"/>
    </source>
</evidence>
<dbReference type="PANTHER" id="PTHR12454:SF11">
    <property type="entry name" value="GH25683P"/>
    <property type="match status" value="1"/>
</dbReference>
<keyword evidence="7" id="KW-0630">Potassium</keyword>
<keyword evidence="3" id="KW-0813">Transport</keyword>
<evidence type="ECO:0000256" key="13">
    <source>
        <dbReference type="SAM" id="Phobius"/>
    </source>
</evidence>
<proteinExistence type="inferred from homology"/>
<evidence type="ECO:0000256" key="12">
    <source>
        <dbReference type="SAM" id="MobiDB-lite"/>
    </source>
</evidence>
<keyword evidence="10 13" id="KW-0472">Membrane</keyword>